<protein>
    <recommendedName>
        <fullName evidence="5">poly(A)-specific ribonuclease</fullName>
        <ecNumber evidence="5">3.1.13.4</ecNumber>
    </recommendedName>
</protein>
<feature type="compositionally biased region" description="Low complexity" evidence="15">
    <location>
        <begin position="47"/>
        <end position="70"/>
    </location>
</feature>
<dbReference type="FunFam" id="3.30.420.10:FF:000107">
    <property type="entry name" value="Poly(A) ribonuclease POP2"/>
    <property type="match status" value="1"/>
</dbReference>
<proteinExistence type="inferred from homology"/>
<feature type="region of interest" description="Disordered" evidence="15">
    <location>
        <begin position="43"/>
        <end position="87"/>
    </location>
</feature>
<name>A0AAV5RZ33_MAUHU</name>
<dbReference type="GO" id="GO:0004535">
    <property type="term" value="F:poly(A)-specific ribonuclease activity"/>
    <property type="evidence" value="ECO:0007669"/>
    <property type="project" value="UniProtKB-EC"/>
</dbReference>
<dbReference type="Proteomes" id="UP001377567">
    <property type="component" value="Unassembled WGS sequence"/>
</dbReference>
<dbReference type="InterPro" id="IPR012337">
    <property type="entry name" value="RNaseH-like_sf"/>
</dbReference>
<accession>A0AAV5RZ33</accession>
<keyword evidence="9" id="KW-0378">Hydrolase</keyword>
<comment type="catalytic activity">
    <reaction evidence="1">
        <text>Exonucleolytic cleavage of poly(A) to 5'-AMP.</text>
        <dbReference type="EC" id="3.1.13.4"/>
    </reaction>
</comment>
<dbReference type="PANTHER" id="PTHR10797">
    <property type="entry name" value="CCR4-NOT TRANSCRIPTION COMPLEX SUBUNIT"/>
    <property type="match status" value="1"/>
</dbReference>
<keyword evidence="10" id="KW-0269">Exonuclease</keyword>
<keyword evidence="12" id="KW-0805">Transcription regulation</keyword>
<evidence type="ECO:0000256" key="11">
    <source>
        <dbReference type="ARBA" id="ARBA00022884"/>
    </source>
</evidence>
<dbReference type="GO" id="GO:0003723">
    <property type="term" value="F:RNA binding"/>
    <property type="evidence" value="ECO:0007669"/>
    <property type="project" value="UniProtKB-KW"/>
</dbReference>
<gene>
    <name evidence="16" type="ORF">DAKH74_025880</name>
</gene>
<evidence type="ECO:0000256" key="7">
    <source>
        <dbReference type="ARBA" id="ARBA00022722"/>
    </source>
</evidence>
<dbReference type="GO" id="GO:0030014">
    <property type="term" value="C:CCR4-NOT complex"/>
    <property type="evidence" value="ECO:0007669"/>
    <property type="project" value="InterPro"/>
</dbReference>
<dbReference type="EMBL" id="BTGD01000006">
    <property type="protein sequence ID" value="GMM55972.1"/>
    <property type="molecule type" value="Genomic_DNA"/>
</dbReference>
<keyword evidence="8" id="KW-0479">Metal-binding</keyword>
<dbReference type="GO" id="GO:0005737">
    <property type="term" value="C:cytoplasm"/>
    <property type="evidence" value="ECO:0007669"/>
    <property type="project" value="UniProtKB-SubCell"/>
</dbReference>
<sequence>MQSIQPQVVGMREHQFFNQGIDQPGSGGAVMGNNVMPMGPPGQMFGNQMNQNGLLNPQQQQQQQQQGNMPPSLPGFNQGPEQGGNGYIMGAKVAPILGLQQQQQQLPHDIHGLNSMPVQPPQGFNGGAMGVLPPGPMQNNAPPGLNVMQQGNAGVGRQVQMPLANNMNVLAGAGGFANGSVLPPMILPPLNHMITRDVWKDNLHNEFVAIRRLIKQFNYVSVSTEFIGTMARPIGNFETKADYHYQTMRSNVDLLNPVQMAISLSDANGNKPDNEPSTWQFNFQYDVDTEMISGESLELLKTSGVNLDMQRESGVDKFEFAQLMMDSGLIMEPDTTWITYHAAYDIGFLVHILMNDMMPATRQEFEQWVVKLMPSLFDLNLIYNLVHDFKNPQQPASPQYSLNTLGDEIGIPRLLIFTTTGGQALLMILSFCYLSKICMNKLPDGSPFSRYKNVIYGINDDQPPAN</sequence>
<comment type="similarity">
    <text evidence="4">Belongs to the CAF1 family.</text>
</comment>
<dbReference type="EC" id="3.1.13.4" evidence="5"/>
<dbReference type="InterPro" id="IPR039637">
    <property type="entry name" value="CNOT7/CNOT8/Pop2"/>
</dbReference>
<keyword evidence="13" id="KW-0804">Transcription</keyword>
<keyword evidence="11" id="KW-0694">RNA-binding</keyword>
<evidence type="ECO:0000256" key="9">
    <source>
        <dbReference type="ARBA" id="ARBA00022801"/>
    </source>
</evidence>
<evidence type="ECO:0000256" key="12">
    <source>
        <dbReference type="ARBA" id="ARBA00023015"/>
    </source>
</evidence>
<evidence type="ECO:0000256" key="5">
    <source>
        <dbReference type="ARBA" id="ARBA00012161"/>
    </source>
</evidence>
<evidence type="ECO:0000256" key="3">
    <source>
        <dbReference type="ARBA" id="ARBA00004496"/>
    </source>
</evidence>
<evidence type="ECO:0000256" key="6">
    <source>
        <dbReference type="ARBA" id="ARBA00022490"/>
    </source>
</evidence>
<evidence type="ECO:0000313" key="16">
    <source>
        <dbReference type="EMBL" id="GMM55972.1"/>
    </source>
</evidence>
<keyword evidence="6" id="KW-0963">Cytoplasm</keyword>
<comment type="subcellular location">
    <subcellularLocation>
        <location evidence="3">Cytoplasm</location>
    </subcellularLocation>
    <subcellularLocation>
        <location evidence="2">Nucleus</location>
    </subcellularLocation>
</comment>
<dbReference type="GO" id="GO:0005634">
    <property type="term" value="C:nucleus"/>
    <property type="evidence" value="ECO:0007669"/>
    <property type="project" value="UniProtKB-SubCell"/>
</dbReference>
<keyword evidence="17" id="KW-1185">Reference proteome</keyword>
<dbReference type="GO" id="GO:0046872">
    <property type="term" value="F:metal ion binding"/>
    <property type="evidence" value="ECO:0007669"/>
    <property type="project" value="UniProtKB-KW"/>
</dbReference>
<dbReference type="InterPro" id="IPR006941">
    <property type="entry name" value="RNase_CAF1"/>
</dbReference>
<reference evidence="16 17" key="1">
    <citation type="journal article" date="2023" name="Elife">
        <title>Identification of key yeast species and microbe-microbe interactions impacting larval growth of Drosophila in the wild.</title>
        <authorList>
            <person name="Mure A."/>
            <person name="Sugiura Y."/>
            <person name="Maeda R."/>
            <person name="Honda K."/>
            <person name="Sakurai N."/>
            <person name="Takahashi Y."/>
            <person name="Watada M."/>
            <person name="Katoh T."/>
            <person name="Gotoh A."/>
            <person name="Gotoh Y."/>
            <person name="Taniguchi I."/>
            <person name="Nakamura K."/>
            <person name="Hayashi T."/>
            <person name="Katayama T."/>
            <person name="Uemura T."/>
            <person name="Hattori Y."/>
        </authorList>
    </citation>
    <scope>NUCLEOTIDE SEQUENCE [LARGE SCALE GENOMIC DNA]</scope>
    <source>
        <strain evidence="16 17">KH-74</strain>
    </source>
</reference>
<evidence type="ECO:0000256" key="15">
    <source>
        <dbReference type="SAM" id="MobiDB-lite"/>
    </source>
</evidence>
<keyword evidence="14" id="KW-0539">Nucleus</keyword>
<comment type="caution">
    <text evidence="16">The sequence shown here is derived from an EMBL/GenBank/DDBJ whole genome shotgun (WGS) entry which is preliminary data.</text>
</comment>
<evidence type="ECO:0000256" key="10">
    <source>
        <dbReference type="ARBA" id="ARBA00022839"/>
    </source>
</evidence>
<dbReference type="InterPro" id="IPR036397">
    <property type="entry name" value="RNaseH_sf"/>
</dbReference>
<evidence type="ECO:0000256" key="4">
    <source>
        <dbReference type="ARBA" id="ARBA00008372"/>
    </source>
</evidence>
<evidence type="ECO:0000256" key="14">
    <source>
        <dbReference type="ARBA" id="ARBA00023242"/>
    </source>
</evidence>
<keyword evidence="7" id="KW-0540">Nuclease</keyword>
<dbReference type="Gene3D" id="3.30.420.10">
    <property type="entry name" value="Ribonuclease H-like superfamily/Ribonuclease H"/>
    <property type="match status" value="1"/>
</dbReference>
<evidence type="ECO:0000256" key="1">
    <source>
        <dbReference type="ARBA" id="ARBA00001663"/>
    </source>
</evidence>
<dbReference type="SUPFAM" id="SSF53098">
    <property type="entry name" value="Ribonuclease H-like"/>
    <property type="match status" value="1"/>
</dbReference>
<dbReference type="Pfam" id="PF04857">
    <property type="entry name" value="CAF1"/>
    <property type="match status" value="1"/>
</dbReference>
<evidence type="ECO:0000256" key="13">
    <source>
        <dbReference type="ARBA" id="ARBA00023163"/>
    </source>
</evidence>
<dbReference type="AlphaFoldDB" id="A0AAV5RZ33"/>
<organism evidence="16 17">
    <name type="scientific">Maudiozyma humilis</name>
    <name type="common">Sour dough yeast</name>
    <name type="synonym">Kazachstania humilis</name>
    <dbReference type="NCBI Taxonomy" id="51915"/>
    <lineage>
        <taxon>Eukaryota</taxon>
        <taxon>Fungi</taxon>
        <taxon>Dikarya</taxon>
        <taxon>Ascomycota</taxon>
        <taxon>Saccharomycotina</taxon>
        <taxon>Saccharomycetes</taxon>
        <taxon>Saccharomycetales</taxon>
        <taxon>Saccharomycetaceae</taxon>
        <taxon>Maudiozyma</taxon>
    </lineage>
</organism>
<evidence type="ECO:0000313" key="17">
    <source>
        <dbReference type="Proteomes" id="UP001377567"/>
    </source>
</evidence>
<evidence type="ECO:0000256" key="8">
    <source>
        <dbReference type="ARBA" id="ARBA00022723"/>
    </source>
</evidence>
<evidence type="ECO:0000256" key="2">
    <source>
        <dbReference type="ARBA" id="ARBA00004123"/>
    </source>
</evidence>